<dbReference type="EMBL" id="JACOGD010000004">
    <property type="protein sequence ID" value="MBC3931942.1"/>
    <property type="molecule type" value="Genomic_DNA"/>
</dbReference>
<dbReference type="PANTHER" id="PTHR34351">
    <property type="entry name" value="SLR1927 PROTEIN-RELATED"/>
    <property type="match status" value="1"/>
</dbReference>
<name>A0ABR7A519_9BURK</name>
<evidence type="ECO:0000256" key="1">
    <source>
        <dbReference type="SAM" id="MobiDB-lite"/>
    </source>
</evidence>
<evidence type="ECO:0000256" key="2">
    <source>
        <dbReference type="SAM" id="Phobius"/>
    </source>
</evidence>
<keyword evidence="2" id="KW-0472">Membrane</keyword>
<proteinExistence type="predicted"/>
<evidence type="ECO:0000313" key="4">
    <source>
        <dbReference type="Proteomes" id="UP000654304"/>
    </source>
</evidence>
<keyword evidence="4" id="KW-1185">Reference proteome</keyword>
<gene>
    <name evidence="3" type="ORF">H8K43_09685</name>
</gene>
<protein>
    <submittedName>
        <fullName evidence="3">DUF58 domain-containing protein</fullName>
    </submittedName>
</protein>
<evidence type="ECO:0000313" key="3">
    <source>
        <dbReference type="EMBL" id="MBC3931942.1"/>
    </source>
</evidence>
<feature type="transmembrane region" description="Helical" evidence="2">
    <location>
        <begin position="40"/>
        <end position="57"/>
    </location>
</feature>
<accession>A0ABR7A519</accession>
<reference evidence="3 4" key="1">
    <citation type="submission" date="2020-08" db="EMBL/GenBank/DDBJ databases">
        <title>Novel species isolated from subtropical streams in China.</title>
        <authorList>
            <person name="Lu H."/>
        </authorList>
    </citation>
    <scope>NUCLEOTIDE SEQUENCE [LARGE SCALE GENOMIC DNA]</scope>
    <source>
        <strain evidence="3 4">CY22W</strain>
    </source>
</reference>
<comment type="caution">
    <text evidence="3">The sequence shown here is derived from an EMBL/GenBank/DDBJ whole genome shotgun (WGS) entry which is preliminary data.</text>
</comment>
<dbReference type="RefSeq" id="WP_186903631.1">
    <property type="nucleotide sequence ID" value="NZ_JACOGD010000004.1"/>
</dbReference>
<dbReference type="PANTHER" id="PTHR34351:SF1">
    <property type="entry name" value="SLR1927 PROTEIN"/>
    <property type="match status" value="1"/>
</dbReference>
<sequence>MANDAIRSYLRRVIFLEKQPEPGSVILKQRRVYTLPSRPGWMMLLVLLLLFVTATNYSLSLGFALTFMLAAVMVVNALLGFRNLAYLELHAGSPDPVFAGEEIRFPLYLNNPRRNPRYAIWVGWQAKDQISKACDIAPQSQLSVFLHAPSVQRGWQPATRIAIQTWFPLGLLRAWSTWLPDVQALVYPAPELQPPPLPVDGTESSANAGQHGDEDFAGVRTYQPGDPLRQLAWKQIARVDTAAGGQLVSKLFNGQSGADVVIDFARLPRRLDTELKLARMCSWVLQAERQGLPYAFRLGTLNFAPALGAQHRDACLRALALHPAEATS</sequence>
<keyword evidence="2" id="KW-1133">Transmembrane helix</keyword>
<keyword evidence="2" id="KW-0812">Transmembrane</keyword>
<feature type="region of interest" description="Disordered" evidence="1">
    <location>
        <begin position="198"/>
        <end position="219"/>
    </location>
</feature>
<organism evidence="3 4">
    <name type="scientific">Undibacterium curvum</name>
    <dbReference type="NCBI Taxonomy" id="2762294"/>
    <lineage>
        <taxon>Bacteria</taxon>
        <taxon>Pseudomonadati</taxon>
        <taxon>Pseudomonadota</taxon>
        <taxon>Betaproteobacteria</taxon>
        <taxon>Burkholderiales</taxon>
        <taxon>Oxalobacteraceae</taxon>
        <taxon>Undibacterium</taxon>
    </lineage>
</organism>
<dbReference type="Proteomes" id="UP000654304">
    <property type="component" value="Unassembled WGS sequence"/>
</dbReference>
<feature type="transmembrane region" description="Helical" evidence="2">
    <location>
        <begin position="63"/>
        <end position="81"/>
    </location>
</feature>